<comment type="caution">
    <text evidence="3">The sequence shown here is derived from an EMBL/GenBank/DDBJ whole genome shotgun (WGS) entry which is preliminary data.</text>
</comment>
<dbReference type="AlphaFoldDB" id="A0A3N6N1Q8"/>
<dbReference type="InterPro" id="IPR036265">
    <property type="entry name" value="HIT-like_sf"/>
</dbReference>
<sequence length="143" mass="16336">MACVFCSEDGGDVLWQDERMRVVLAPSEADYPGFCRVIWNTHVAEFSDLADSDREHLMRAVYAVERAVRRVMHPSKVNLASLGNQVPHVHWHVIPRFTNDAHFPLPVWAPRQRTVSEAMLGQRRAQATLLRDAVRHEIEQALA</sequence>
<evidence type="ECO:0000313" key="4">
    <source>
        <dbReference type="Proteomes" id="UP000272778"/>
    </source>
</evidence>
<dbReference type="InterPro" id="IPR001310">
    <property type="entry name" value="Histidine_triad_HIT"/>
</dbReference>
<dbReference type="Gene3D" id="3.30.428.10">
    <property type="entry name" value="HIT-like"/>
    <property type="match status" value="1"/>
</dbReference>
<dbReference type="Pfam" id="PF01230">
    <property type="entry name" value="HIT"/>
    <property type="match status" value="1"/>
</dbReference>
<dbReference type="SUPFAM" id="SSF54197">
    <property type="entry name" value="HIT-like"/>
    <property type="match status" value="1"/>
</dbReference>
<dbReference type="PROSITE" id="PS51084">
    <property type="entry name" value="HIT_2"/>
    <property type="match status" value="1"/>
</dbReference>
<keyword evidence="4" id="KW-1185">Reference proteome</keyword>
<dbReference type="PANTHER" id="PTHR46648:SF1">
    <property type="entry name" value="ADENOSINE 5'-MONOPHOSPHORAMIDASE HNT1"/>
    <property type="match status" value="1"/>
</dbReference>
<evidence type="ECO:0000313" key="3">
    <source>
        <dbReference type="EMBL" id="RQH10104.1"/>
    </source>
</evidence>
<dbReference type="PIRSF" id="PIRSF000714">
    <property type="entry name" value="HIT"/>
    <property type="match status" value="1"/>
</dbReference>
<organism evidence="3 4">
    <name type="scientific">Paraburkholderia dinghuensis</name>
    <dbReference type="NCBI Taxonomy" id="2305225"/>
    <lineage>
        <taxon>Bacteria</taxon>
        <taxon>Pseudomonadati</taxon>
        <taxon>Pseudomonadota</taxon>
        <taxon>Betaproteobacteria</taxon>
        <taxon>Burkholderiales</taxon>
        <taxon>Burkholderiaceae</taxon>
        <taxon>Paraburkholderia</taxon>
    </lineage>
</organism>
<dbReference type="GO" id="GO:0003824">
    <property type="term" value="F:catalytic activity"/>
    <property type="evidence" value="ECO:0007669"/>
    <property type="project" value="InterPro"/>
</dbReference>
<dbReference type="PANTHER" id="PTHR46648">
    <property type="entry name" value="HIT FAMILY PROTEIN 1"/>
    <property type="match status" value="1"/>
</dbReference>
<gene>
    <name evidence="3" type="ORF">D1Y85_02955</name>
</gene>
<name>A0A3N6N1Q8_9BURK</name>
<evidence type="ECO:0000259" key="2">
    <source>
        <dbReference type="PROSITE" id="PS51084"/>
    </source>
</evidence>
<dbReference type="EMBL" id="RQIS01000001">
    <property type="protein sequence ID" value="RQH10104.1"/>
    <property type="molecule type" value="Genomic_DNA"/>
</dbReference>
<accession>A0A3N6N1Q8</accession>
<reference evidence="3 4" key="1">
    <citation type="submission" date="2018-11" db="EMBL/GenBank/DDBJ databases">
        <title>Paraburkholderia sp. DHOA04, isolated from soil.</title>
        <authorList>
            <person name="Gao Z.-H."/>
            <person name="Qiu L.-H."/>
            <person name="Fu J.-C."/>
        </authorList>
    </citation>
    <scope>NUCLEOTIDE SEQUENCE [LARGE SCALE GENOMIC DNA]</scope>
    <source>
        <strain evidence="3 4">DHOA04</strain>
    </source>
</reference>
<dbReference type="GO" id="GO:0009117">
    <property type="term" value="P:nucleotide metabolic process"/>
    <property type="evidence" value="ECO:0007669"/>
    <property type="project" value="TreeGrafter"/>
</dbReference>
<dbReference type="InterPro" id="IPR026026">
    <property type="entry name" value="HIT_Hint"/>
</dbReference>
<dbReference type="Proteomes" id="UP000272778">
    <property type="component" value="Unassembled WGS sequence"/>
</dbReference>
<protein>
    <submittedName>
        <fullName evidence="3">HIT family protein</fullName>
    </submittedName>
</protein>
<feature type="domain" description="HIT" evidence="2">
    <location>
        <begin position="1"/>
        <end position="103"/>
    </location>
</feature>
<evidence type="ECO:0000256" key="1">
    <source>
        <dbReference type="PROSITE-ProRule" id="PRU00464"/>
    </source>
</evidence>
<feature type="short sequence motif" description="Histidine triad motif" evidence="1">
    <location>
        <begin position="88"/>
        <end position="92"/>
    </location>
</feature>
<dbReference type="OrthoDB" id="9799145at2"/>
<dbReference type="InterPro" id="IPR011146">
    <property type="entry name" value="HIT-like"/>
</dbReference>
<proteinExistence type="predicted"/>
<dbReference type="RefSeq" id="WP_124149501.1">
    <property type="nucleotide sequence ID" value="NZ_RQIS01000001.1"/>
</dbReference>